<feature type="transmembrane region" description="Helical" evidence="7">
    <location>
        <begin position="236"/>
        <end position="257"/>
    </location>
</feature>
<evidence type="ECO:0000313" key="9">
    <source>
        <dbReference type="EMBL" id="SHN32791.1"/>
    </source>
</evidence>
<keyword evidence="5 7" id="KW-1133">Transmembrane helix</keyword>
<dbReference type="EMBL" id="FRCZ01000008">
    <property type="protein sequence ID" value="SHN32791.1"/>
    <property type="molecule type" value="Genomic_DNA"/>
</dbReference>
<keyword evidence="10" id="KW-1185">Reference proteome</keyword>
<dbReference type="InterPro" id="IPR050901">
    <property type="entry name" value="BP-dep_ABC_trans_perm"/>
</dbReference>
<evidence type="ECO:0000256" key="7">
    <source>
        <dbReference type="RuleBase" id="RU363032"/>
    </source>
</evidence>
<dbReference type="GO" id="GO:0055085">
    <property type="term" value="P:transmembrane transport"/>
    <property type="evidence" value="ECO:0007669"/>
    <property type="project" value="InterPro"/>
</dbReference>
<dbReference type="STRING" id="1027249.SAMN05216179_3365"/>
<name>A0A1M7QNV2_9BACI</name>
<organism evidence="9 10">
    <name type="scientific">Gracilibacillus kekensis</name>
    <dbReference type="NCBI Taxonomy" id="1027249"/>
    <lineage>
        <taxon>Bacteria</taxon>
        <taxon>Bacillati</taxon>
        <taxon>Bacillota</taxon>
        <taxon>Bacilli</taxon>
        <taxon>Bacillales</taxon>
        <taxon>Bacillaceae</taxon>
        <taxon>Gracilibacillus</taxon>
    </lineage>
</organism>
<dbReference type="Gene3D" id="1.10.3720.10">
    <property type="entry name" value="MetI-like"/>
    <property type="match status" value="1"/>
</dbReference>
<comment type="similarity">
    <text evidence="7">Belongs to the binding-protein-dependent transport system permease family.</text>
</comment>
<dbReference type="OrthoDB" id="9810086at2"/>
<keyword evidence="3" id="KW-1003">Cell membrane</keyword>
<feature type="transmembrane region" description="Helical" evidence="7">
    <location>
        <begin position="102"/>
        <end position="122"/>
    </location>
</feature>
<feature type="transmembrane region" description="Helical" evidence="7">
    <location>
        <begin position="178"/>
        <end position="203"/>
    </location>
</feature>
<proteinExistence type="inferred from homology"/>
<evidence type="ECO:0000313" key="10">
    <source>
        <dbReference type="Proteomes" id="UP000184184"/>
    </source>
</evidence>
<evidence type="ECO:0000256" key="6">
    <source>
        <dbReference type="ARBA" id="ARBA00023136"/>
    </source>
</evidence>
<dbReference type="PROSITE" id="PS50928">
    <property type="entry name" value="ABC_TM1"/>
    <property type="match status" value="1"/>
</dbReference>
<evidence type="ECO:0000256" key="5">
    <source>
        <dbReference type="ARBA" id="ARBA00022989"/>
    </source>
</evidence>
<dbReference type="CDD" id="cd06261">
    <property type="entry name" value="TM_PBP2"/>
    <property type="match status" value="1"/>
</dbReference>
<feature type="domain" description="ABC transmembrane type-1" evidence="8">
    <location>
        <begin position="66"/>
        <end position="257"/>
    </location>
</feature>
<dbReference type="Proteomes" id="UP000184184">
    <property type="component" value="Unassembled WGS sequence"/>
</dbReference>
<feature type="transmembrane region" description="Helical" evidence="7">
    <location>
        <begin position="7"/>
        <end position="26"/>
    </location>
</feature>
<dbReference type="PANTHER" id="PTHR32243:SF18">
    <property type="entry name" value="INNER MEMBRANE ABC TRANSPORTER PERMEASE PROTEIN YCJP"/>
    <property type="match status" value="1"/>
</dbReference>
<dbReference type="RefSeq" id="WP_073202988.1">
    <property type="nucleotide sequence ID" value="NZ_FRCZ01000008.1"/>
</dbReference>
<keyword evidence="6 7" id="KW-0472">Membrane</keyword>
<evidence type="ECO:0000256" key="2">
    <source>
        <dbReference type="ARBA" id="ARBA00022448"/>
    </source>
</evidence>
<evidence type="ECO:0000256" key="3">
    <source>
        <dbReference type="ARBA" id="ARBA00022475"/>
    </source>
</evidence>
<sequence length="272" mass="30598">MRKKLNVWFWIGLIIIILINILPYLWTILTSLKQQNEIYNIKIFPETFFVENYVQVLFESGFLINIWNSIVVSSVTSILCIVIGVPAAYAFARLEFRMKNGLFMLVLFMTIFPGIFIISPLFSFLRDIGAIDTHFALILPYIAYFTPLVVWILTGFFRTIPSAIEEVAIMDGCSIPKLIWKIVLPLSVPGIITVGIITFTLSWNEFLFALIFTSSDNAKTVPVAISQFQGVHSLNWGQMTAAAVIATIPIVLISVFLQKYIISGLTSGAIKE</sequence>
<dbReference type="SUPFAM" id="SSF161098">
    <property type="entry name" value="MetI-like"/>
    <property type="match status" value="1"/>
</dbReference>
<dbReference type="AlphaFoldDB" id="A0A1M7QNV2"/>
<dbReference type="PANTHER" id="PTHR32243">
    <property type="entry name" value="MALTOSE TRANSPORT SYSTEM PERMEASE-RELATED"/>
    <property type="match status" value="1"/>
</dbReference>
<reference evidence="9 10" key="1">
    <citation type="submission" date="2016-11" db="EMBL/GenBank/DDBJ databases">
        <authorList>
            <person name="Jaros S."/>
            <person name="Januszkiewicz K."/>
            <person name="Wedrychowicz H."/>
        </authorList>
    </citation>
    <scope>NUCLEOTIDE SEQUENCE [LARGE SCALE GENOMIC DNA]</scope>
    <source>
        <strain evidence="9 10">CGMCC 1.10681</strain>
    </source>
</reference>
<feature type="transmembrane region" description="Helical" evidence="7">
    <location>
        <begin position="134"/>
        <end position="157"/>
    </location>
</feature>
<dbReference type="InterPro" id="IPR000515">
    <property type="entry name" value="MetI-like"/>
</dbReference>
<accession>A0A1M7QNV2</accession>
<keyword evidence="2 7" id="KW-0813">Transport</keyword>
<evidence type="ECO:0000256" key="4">
    <source>
        <dbReference type="ARBA" id="ARBA00022692"/>
    </source>
</evidence>
<evidence type="ECO:0000256" key="1">
    <source>
        <dbReference type="ARBA" id="ARBA00004651"/>
    </source>
</evidence>
<dbReference type="GO" id="GO:0005886">
    <property type="term" value="C:plasma membrane"/>
    <property type="evidence" value="ECO:0007669"/>
    <property type="project" value="UniProtKB-SubCell"/>
</dbReference>
<feature type="transmembrane region" description="Helical" evidence="7">
    <location>
        <begin position="66"/>
        <end position="90"/>
    </location>
</feature>
<gene>
    <name evidence="9" type="ORF">SAMN05216179_3365</name>
</gene>
<evidence type="ECO:0000259" key="8">
    <source>
        <dbReference type="PROSITE" id="PS50928"/>
    </source>
</evidence>
<protein>
    <submittedName>
        <fullName evidence="9">Carbohydrate ABC transporter membrane protein 2, CUT1 family</fullName>
    </submittedName>
</protein>
<comment type="subcellular location">
    <subcellularLocation>
        <location evidence="1 7">Cell membrane</location>
        <topology evidence="1 7">Multi-pass membrane protein</topology>
    </subcellularLocation>
</comment>
<keyword evidence="4 7" id="KW-0812">Transmembrane</keyword>
<dbReference type="Pfam" id="PF00528">
    <property type="entry name" value="BPD_transp_1"/>
    <property type="match status" value="1"/>
</dbReference>
<dbReference type="InterPro" id="IPR035906">
    <property type="entry name" value="MetI-like_sf"/>
</dbReference>